<proteinExistence type="predicted"/>
<evidence type="ECO:0000313" key="1">
    <source>
        <dbReference type="EMBL" id="JAD63360.1"/>
    </source>
</evidence>
<reference evidence="1" key="2">
    <citation type="journal article" date="2015" name="Data Brief">
        <title>Shoot transcriptome of the giant reed, Arundo donax.</title>
        <authorList>
            <person name="Barrero R.A."/>
            <person name="Guerrero F.D."/>
            <person name="Moolhuijzen P."/>
            <person name="Goolsby J.A."/>
            <person name="Tidwell J."/>
            <person name="Bellgard S.E."/>
            <person name="Bellgard M.I."/>
        </authorList>
    </citation>
    <scope>NUCLEOTIDE SEQUENCE</scope>
    <source>
        <tissue evidence="1">Shoot tissue taken approximately 20 cm above the soil surface</tissue>
    </source>
</reference>
<sequence>MPCSPHCIVTQQTNTNQLHCTKREQNHSKF</sequence>
<accession>A0A0A9BQ67</accession>
<dbReference type="EMBL" id="GBRH01234535">
    <property type="protein sequence ID" value="JAD63360.1"/>
    <property type="molecule type" value="Transcribed_RNA"/>
</dbReference>
<organism evidence="1">
    <name type="scientific">Arundo donax</name>
    <name type="common">Giant reed</name>
    <name type="synonym">Donax arundinaceus</name>
    <dbReference type="NCBI Taxonomy" id="35708"/>
    <lineage>
        <taxon>Eukaryota</taxon>
        <taxon>Viridiplantae</taxon>
        <taxon>Streptophyta</taxon>
        <taxon>Embryophyta</taxon>
        <taxon>Tracheophyta</taxon>
        <taxon>Spermatophyta</taxon>
        <taxon>Magnoliopsida</taxon>
        <taxon>Liliopsida</taxon>
        <taxon>Poales</taxon>
        <taxon>Poaceae</taxon>
        <taxon>PACMAD clade</taxon>
        <taxon>Arundinoideae</taxon>
        <taxon>Arundineae</taxon>
        <taxon>Arundo</taxon>
    </lineage>
</organism>
<reference evidence="1" key="1">
    <citation type="submission" date="2014-09" db="EMBL/GenBank/DDBJ databases">
        <authorList>
            <person name="Magalhaes I.L.F."/>
            <person name="Oliveira U."/>
            <person name="Santos F.R."/>
            <person name="Vidigal T.H.D.A."/>
            <person name="Brescovit A.D."/>
            <person name="Santos A.J."/>
        </authorList>
    </citation>
    <scope>NUCLEOTIDE SEQUENCE</scope>
    <source>
        <tissue evidence="1">Shoot tissue taken approximately 20 cm above the soil surface</tissue>
    </source>
</reference>
<name>A0A0A9BQ67_ARUDO</name>
<protein>
    <submittedName>
        <fullName evidence="1">Uncharacterized protein</fullName>
    </submittedName>
</protein>
<dbReference type="AlphaFoldDB" id="A0A0A9BQ67"/>